<evidence type="ECO:0000313" key="12">
    <source>
        <dbReference type="Proteomes" id="UP001497444"/>
    </source>
</evidence>
<organism evidence="11 12">
    <name type="scientific">Sphagnum jensenii</name>
    <dbReference type="NCBI Taxonomy" id="128206"/>
    <lineage>
        <taxon>Eukaryota</taxon>
        <taxon>Viridiplantae</taxon>
        <taxon>Streptophyta</taxon>
        <taxon>Embryophyta</taxon>
        <taxon>Bryophyta</taxon>
        <taxon>Sphagnophytina</taxon>
        <taxon>Sphagnopsida</taxon>
        <taxon>Sphagnales</taxon>
        <taxon>Sphagnaceae</taxon>
        <taxon>Sphagnum</taxon>
    </lineage>
</organism>
<dbReference type="PANTHER" id="PTHR11680:SF7">
    <property type="entry name" value="SERINE HYDROXYMETHYLTRANSFERASE 7"/>
    <property type="match status" value="1"/>
</dbReference>
<evidence type="ECO:0000256" key="5">
    <source>
        <dbReference type="ARBA" id="ARBA00022563"/>
    </source>
</evidence>
<feature type="domain" description="Serine hydroxymethyltransferase-like" evidence="10">
    <location>
        <begin position="238"/>
        <end position="635"/>
    </location>
</feature>
<comment type="pathway">
    <text evidence="3 8">One-carbon metabolism; tetrahydrofolate interconversion.</text>
</comment>
<keyword evidence="5 8" id="KW-0554">One-carbon metabolism</keyword>
<dbReference type="Proteomes" id="UP001497444">
    <property type="component" value="Chromosome 8"/>
</dbReference>
<comment type="function">
    <text evidence="8">Interconversion of serine and glycine.</text>
</comment>
<dbReference type="InterPro" id="IPR049943">
    <property type="entry name" value="Ser_HO-MeTrfase-like"/>
</dbReference>
<feature type="compositionally biased region" description="Polar residues" evidence="9">
    <location>
        <begin position="199"/>
        <end position="209"/>
    </location>
</feature>
<dbReference type="EMBL" id="OZ020103">
    <property type="protein sequence ID" value="CAK9277093.1"/>
    <property type="molecule type" value="Genomic_DNA"/>
</dbReference>
<evidence type="ECO:0000256" key="3">
    <source>
        <dbReference type="ARBA" id="ARBA00004777"/>
    </source>
</evidence>
<protein>
    <recommendedName>
        <fullName evidence="8">Serine hydroxymethyltransferase</fullName>
        <ecNumber evidence="8">2.1.2.1</ecNumber>
    </recommendedName>
</protein>
<feature type="region of interest" description="Disordered" evidence="9">
    <location>
        <begin position="19"/>
        <end position="38"/>
    </location>
</feature>
<feature type="region of interest" description="Disordered" evidence="9">
    <location>
        <begin position="81"/>
        <end position="107"/>
    </location>
</feature>
<dbReference type="InterPro" id="IPR015421">
    <property type="entry name" value="PyrdxlP-dep_Trfase_major"/>
</dbReference>
<dbReference type="InterPro" id="IPR015424">
    <property type="entry name" value="PyrdxlP-dep_Trfase"/>
</dbReference>
<evidence type="ECO:0000256" key="8">
    <source>
        <dbReference type="RuleBase" id="RU000585"/>
    </source>
</evidence>
<evidence type="ECO:0000256" key="6">
    <source>
        <dbReference type="ARBA" id="ARBA00022679"/>
    </source>
</evidence>
<dbReference type="PANTHER" id="PTHR11680">
    <property type="entry name" value="SERINE HYDROXYMETHYLTRANSFERASE"/>
    <property type="match status" value="1"/>
</dbReference>
<dbReference type="PROSITE" id="PS00096">
    <property type="entry name" value="SHMT"/>
    <property type="match status" value="1"/>
</dbReference>
<feature type="compositionally biased region" description="Low complexity" evidence="9">
    <location>
        <begin position="168"/>
        <end position="177"/>
    </location>
</feature>
<comment type="catalytic activity">
    <reaction evidence="1 8">
        <text>(6R)-5,10-methylene-5,6,7,8-tetrahydrofolate + glycine + H2O = (6S)-5,6,7,8-tetrahydrofolate + L-serine</text>
        <dbReference type="Rhea" id="RHEA:15481"/>
        <dbReference type="ChEBI" id="CHEBI:15377"/>
        <dbReference type="ChEBI" id="CHEBI:15636"/>
        <dbReference type="ChEBI" id="CHEBI:33384"/>
        <dbReference type="ChEBI" id="CHEBI:57305"/>
        <dbReference type="ChEBI" id="CHEBI:57453"/>
        <dbReference type="EC" id="2.1.2.1"/>
    </reaction>
</comment>
<feature type="compositionally biased region" description="Basic and acidic residues" evidence="9">
    <location>
        <begin position="24"/>
        <end position="33"/>
    </location>
</feature>
<sequence>MDSDEMKPNLSLGYKLHLMQQGGGRDDRAEDGSLHSALSNDGAAADSFQVSPMHLNTSCDNFPAMSMGELRSQGMLQLMTQGGGGGDTAMHGAGQDGNESRHSAGGAEARVSSGAFAAVGNLQRVKRRGSPLQPRHRTVPFRASPVASHASPCDAQPPILYQGGPGQGSQLLSQSTSHGAFQPVVPTEHPQKSIPRAPPNSSLNPGSSWSLNEEAFQYHHDRGGTRRPSVHEWGNKPLAQSDPDLWELMEREKLRQWKGIELVASENFTSLAVIEALGSHLTNKYSEGLPGNRYYKGNQYIDQIESLCQSRALAAFHLDAEKWGVNVQSYSCSSANFSVYTALLQPQDRIMGLDVLSGGHVSHGYHTHSGKKISAASIYFQSLPFKVHPETGLIDYEKLEETVLLFRPKILICGGSSYPREWDYGRFRQIANKVNAILMCDMAHISGLVAAEECDSPFDYCDVVTSTTHKSLRGPRGGMIFYRKGLKPHKRTVDDVHNFEKDINFAVHPTLQGGPHNNHVAALATALKQAASPEYKEYMKQVKKNAQALANGLKRRGCKLVTDGTDNHLILWDLRPFGVTGNLFEEVCEACHITVNKSAVYGDSSAWQPGGIRLGTPAMTSRGCIETDFDTIASFLHKAVQITLVVQKGTAKLQREFIKGLQNNSEIVELRFKVDNFASALEMPGFKISAAMKS</sequence>
<reference evidence="11" key="1">
    <citation type="submission" date="2024-02" db="EMBL/GenBank/DDBJ databases">
        <authorList>
            <consortium name="ELIXIR-Norway"/>
            <consortium name="Elixir Norway"/>
        </authorList>
    </citation>
    <scope>NUCLEOTIDE SEQUENCE</scope>
</reference>
<proteinExistence type="inferred from homology"/>
<accession>A0ABP0XHC0</accession>
<dbReference type="Pfam" id="PF00464">
    <property type="entry name" value="SHMT"/>
    <property type="match status" value="1"/>
</dbReference>
<evidence type="ECO:0000256" key="7">
    <source>
        <dbReference type="ARBA" id="ARBA00022898"/>
    </source>
</evidence>
<dbReference type="InterPro" id="IPR019798">
    <property type="entry name" value="Ser_HO-MeTrfase_PLP_BS"/>
</dbReference>
<name>A0ABP0XHC0_9BRYO</name>
<dbReference type="CDD" id="cd00378">
    <property type="entry name" value="SHMT"/>
    <property type="match status" value="1"/>
</dbReference>
<keyword evidence="6 8" id="KW-0808">Transferase</keyword>
<feature type="region of interest" description="Disordered" evidence="9">
    <location>
        <begin position="143"/>
        <end position="209"/>
    </location>
</feature>
<dbReference type="InterPro" id="IPR001085">
    <property type="entry name" value="Ser_HO-MeTrfase"/>
</dbReference>
<evidence type="ECO:0000259" key="10">
    <source>
        <dbReference type="Pfam" id="PF00464"/>
    </source>
</evidence>
<evidence type="ECO:0000256" key="4">
    <source>
        <dbReference type="ARBA" id="ARBA00006376"/>
    </source>
</evidence>
<evidence type="ECO:0000256" key="2">
    <source>
        <dbReference type="ARBA" id="ARBA00001933"/>
    </source>
</evidence>
<dbReference type="InterPro" id="IPR039429">
    <property type="entry name" value="SHMT-like_dom"/>
</dbReference>
<evidence type="ECO:0000256" key="9">
    <source>
        <dbReference type="SAM" id="MobiDB-lite"/>
    </source>
</evidence>
<evidence type="ECO:0000256" key="1">
    <source>
        <dbReference type="ARBA" id="ARBA00001528"/>
    </source>
</evidence>
<dbReference type="Gene3D" id="3.90.1150.10">
    <property type="entry name" value="Aspartate Aminotransferase, domain 1"/>
    <property type="match status" value="1"/>
</dbReference>
<dbReference type="Gene3D" id="3.40.640.10">
    <property type="entry name" value="Type I PLP-dependent aspartate aminotransferase-like (Major domain)"/>
    <property type="match status" value="1"/>
</dbReference>
<dbReference type="InterPro" id="IPR015422">
    <property type="entry name" value="PyrdxlP-dep_Trfase_small"/>
</dbReference>
<dbReference type="EC" id="2.1.2.1" evidence="8"/>
<gene>
    <name evidence="11" type="ORF">CSSPJE1EN1_LOCUS22571</name>
</gene>
<evidence type="ECO:0000313" key="11">
    <source>
        <dbReference type="EMBL" id="CAK9277093.1"/>
    </source>
</evidence>
<dbReference type="SUPFAM" id="SSF53383">
    <property type="entry name" value="PLP-dependent transferases"/>
    <property type="match status" value="1"/>
</dbReference>
<keyword evidence="12" id="KW-1185">Reference proteome</keyword>
<comment type="similarity">
    <text evidence="4 8">Belongs to the SHMT family.</text>
</comment>
<keyword evidence="7 8" id="KW-0663">Pyridoxal phosphate</keyword>
<dbReference type="HAMAP" id="MF_00051">
    <property type="entry name" value="SHMT"/>
    <property type="match status" value="1"/>
</dbReference>
<comment type="cofactor">
    <cofactor evidence="2 8">
        <name>pyridoxal 5'-phosphate</name>
        <dbReference type="ChEBI" id="CHEBI:597326"/>
    </cofactor>
</comment>
<dbReference type="NCBIfam" id="NF000586">
    <property type="entry name" value="PRK00011.1"/>
    <property type="match status" value="1"/>
</dbReference>